<dbReference type="InterPro" id="IPR041667">
    <property type="entry name" value="Cupin_8"/>
</dbReference>
<evidence type="ECO:0000313" key="3">
    <source>
        <dbReference type="Proteomes" id="UP001253545"/>
    </source>
</evidence>
<evidence type="ECO:0000313" key="2">
    <source>
        <dbReference type="EMBL" id="MDT0595042.1"/>
    </source>
</evidence>
<protein>
    <submittedName>
        <fullName evidence="2">Cupin-like domain-containing protein</fullName>
    </submittedName>
</protein>
<dbReference type="SUPFAM" id="SSF51197">
    <property type="entry name" value="Clavaminate synthase-like"/>
    <property type="match status" value="1"/>
</dbReference>
<dbReference type="PANTHER" id="PTHR12461">
    <property type="entry name" value="HYPOXIA-INDUCIBLE FACTOR 1 ALPHA INHIBITOR-RELATED"/>
    <property type="match status" value="1"/>
</dbReference>
<dbReference type="InterPro" id="IPR003347">
    <property type="entry name" value="JmjC_dom"/>
</dbReference>
<dbReference type="PANTHER" id="PTHR12461:SF105">
    <property type="entry name" value="HYPOXIA-INDUCIBLE FACTOR 1-ALPHA INHIBITOR"/>
    <property type="match status" value="1"/>
</dbReference>
<dbReference type="InterPro" id="IPR014710">
    <property type="entry name" value="RmlC-like_jellyroll"/>
</dbReference>
<dbReference type="Proteomes" id="UP001253545">
    <property type="component" value="Unassembled WGS sequence"/>
</dbReference>
<keyword evidence="3" id="KW-1185">Reference proteome</keyword>
<feature type="domain" description="JmjC" evidence="1">
    <location>
        <begin position="97"/>
        <end position="271"/>
    </location>
</feature>
<dbReference type="SMART" id="SM00558">
    <property type="entry name" value="JmjC"/>
    <property type="match status" value="1"/>
</dbReference>
<dbReference type="EMBL" id="JAVRHX010000002">
    <property type="protein sequence ID" value="MDT0595042.1"/>
    <property type="molecule type" value="Genomic_DNA"/>
</dbReference>
<gene>
    <name evidence="2" type="ORF">RM552_09330</name>
</gene>
<dbReference type="Gene3D" id="2.60.120.10">
    <property type="entry name" value="Jelly Rolls"/>
    <property type="match status" value="1"/>
</dbReference>
<name>A0ABU2ZUE8_9ALTE</name>
<comment type="caution">
    <text evidence="2">The sequence shown here is derived from an EMBL/GenBank/DDBJ whole genome shotgun (WGS) entry which is preliminary data.</text>
</comment>
<sequence length="335" mass="38153">MTDYGELIKEIDCSSGVLPDNFYALEQPLVLRGLVSHWPLVKRSIESNQSVVNYLVENYNGAPVSAFLAKSEANGRIFYNENVDGFNFVQSEVYLDDALNKLVEFNDQPEPPMFYIGSLEINKHLPGLLNANHIEIINDSVRKSIWLGNRSIVAPHFDFPDNLACCVIGERHFTLFPPEQLENLYVGPLDFTPAGQAISMVDLKQTDFEKYPKFAEALHASKTALLQPGDAIFIPSMWWHAVESLSTLNGLVNYWWRNTPAYLGVPNNALLHAILSIRQLPKQQRKAWQNIFNHYVFESSDEMYDHLPQKTKALQSKMDETTARKLRAKLLNNLK</sequence>
<dbReference type="Pfam" id="PF13621">
    <property type="entry name" value="Cupin_8"/>
    <property type="match status" value="1"/>
</dbReference>
<dbReference type="RefSeq" id="WP_311368559.1">
    <property type="nucleotide sequence ID" value="NZ_JAVRHX010000002.1"/>
</dbReference>
<accession>A0ABU2ZUE8</accession>
<dbReference type="PROSITE" id="PS51184">
    <property type="entry name" value="JMJC"/>
    <property type="match status" value="1"/>
</dbReference>
<organism evidence="2 3">
    <name type="scientific">Glaciecola petra</name>
    <dbReference type="NCBI Taxonomy" id="3075602"/>
    <lineage>
        <taxon>Bacteria</taxon>
        <taxon>Pseudomonadati</taxon>
        <taxon>Pseudomonadota</taxon>
        <taxon>Gammaproteobacteria</taxon>
        <taxon>Alteromonadales</taxon>
        <taxon>Alteromonadaceae</taxon>
        <taxon>Glaciecola</taxon>
    </lineage>
</organism>
<reference evidence="2 3" key="1">
    <citation type="submission" date="2023-09" db="EMBL/GenBank/DDBJ databases">
        <authorList>
            <person name="Rey-Velasco X."/>
        </authorList>
    </citation>
    <scope>NUCLEOTIDE SEQUENCE [LARGE SCALE GENOMIC DNA]</scope>
    <source>
        <strain evidence="2 3">P117</strain>
    </source>
</reference>
<proteinExistence type="predicted"/>
<evidence type="ECO:0000259" key="1">
    <source>
        <dbReference type="PROSITE" id="PS51184"/>
    </source>
</evidence>